<dbReference type="SUPFAM" id="SSF81901">
    <property type="entry name" value="HCP-like"/>
    <property type="match status" value="1"/>
</dbReference>
<protein>
    <submittedName>
        <fullName evidence="1">34605_t:CDS:1</fullName>
    </submittedName>
</protein>
<reference evidence="1 2" key="1">
    <citation type="submission" date="2021-06" db="EMBL/GenBank/DDBJ databases">
        <authorList>
            <person name="Kallberg Y."/>
            <person name="Tangrot J."/>
            <person name="Rosling A."/>
        </authorList>
    </citation>
    <scope>NUCLEOTIDE SEQUENCE [LARGE SCALE GENOMIC DNA]</scope>
    <source>
        <strain evidence="1 2">120-4 pot B 10/14</strain>
    </source>
</reference>
<name>A0ABM8W2X4_GIGMA</name>
<comment type="caution">
    <text evidence="1">The sequence shown here is derived from an EMBL/GenBank/DDBJ whole genome shotgun (WGS) entry which is preliminary data.</text>
</comment>
<proteinExistence type="predicted"/>
<dbReference type="Proteomes" id="UP000789901">
    <property type="component" value="Unassembled WGS sequence"/>
</dbReference>
<evidence type="ECO:0000313" key="2">
    <source>
        <dbReference type="Proteomes" id="UP000789901"/>
    </source>
</evidence>
<dbReference type="Gene3D" id="1.25.40.10">
    <property type="entry name" value="Tetratricopeptide repeat domain"/>
    <property type="match status" value="1"/>
</dbReference>
<dbReference type="InterPro" id="IPR011990">
    <property type="entry name" value="TPR-like_helical_dom_sf"/>
</dbReference>
<evidence type="ECO:0000313" key="1">
    <source>
        <dbReference type="EMBL" id="CAG8510973.1"/>
    </source>
</evidence>
<gene>
    <name evidence="1" type="ORF">GMARGA_LOCUS2680</name>
</gene>
<sequence length="288" mass="33783">MPCLSQCTSRLLRKDVDSAINIYNSIKRKDEEINTLHRHIRKLEKKIVIQNESNHNFKITLDENDSNITIRILDNNAVNIEKVKKDLKKVEKSLIITLQNITCSDNQNIDVTVQKISIIRNQIAKQQSDICAQRINPSELKDHLVSLKNHYHRGLKVKKLYNGFEVECKPIENYKNQEINVRVQNPSGLAIDFIRWMAPEQLERYEKYRCDENTYTFRNTNLGDPLAKYWLGYYLTYGYKVIEIDNERAKTLFKEAVDHDHSDAQCQYAVALLSDLKKEDPEDKKQKN</sequence>
<dbReference type="EMBL" id="CAJVQB010000869">
    <property type="protein sequence ID" value="CAG8510973.1"/>
    <property type="molecule type" value="Genomic_DNA"/>
</dbReference>
<organism evidence="1 2">
    <name type="scientific">Gigaspora margarita</name>
    <dbReference type="NCBI Taxonomy" id="4874"/>
    <lineage>
        <taxon>Eukaryota</taxon>
        <taxon>Fungi</taxon>
        <taxon>Fungi incertae sedis</taxon>
        <taxon>Mucoromycota</taxon>
        <taxon>Glomeromycotina</taxon>
        <taxon>Glomeromycetes</taxon>
        <taxon>Diversisporales</taxon>
        <taxon>Gigasporaceae</taxon>
        <taxon>Gigaspora</taxon>
    </lineage>
</organism>
<keyword evidence="2" id="KW-1185">Reference proteome</keyword>
<accession>A0ABM8W2X4</accession>